<keyword evidence="2" id="KW-1185">Reference proteome</keyword>
<dbReference type="EMBL" id="JBHSOG010000128">
    <property type="protein sequence ID" value="MFC5772384.1"/>
    <property type="molecule type" value="Genomic_DNA"/>
</dbReference>
<accession>A0ABW1AZF1</accession>
<comment type="caution">
    <text evidence="1">The sequence shown here is derived from an EMBL/GenBank/DDBJ whole genome shotgun (WGS) entry which is preliminary data.</text>
</comment>
<protein>
    <recommendedName>
        <fullName evidence="3">Transposase</fullName>
    </recommendedName>
</protein>
<sequence>SVSTSMSERSTFWLSHLSAIEAEGITTKAYAEREGLSPQALYQWRKRLVAGGRGSRAKLGGFVPIQIEPSMAARAGCTVVIDAQLRLECATLPGVDWLAALSAALAERGR</sequence>
<evidence type="ECO:0008006" key="3">
    <source>
        <dbReference type="Google" id="ProtNLM"/>
    </source>
</evidence>
<reference evidence="2" key="1">
    <citation type="journal article" date="2019" name="Int. J. Syst. Evol. Microbiol.">
        <title>The Global Catalogue of Microorganisms (GCM) 10K type strain sequencing project: providing services to taxonomists for standard genome sequencing and annotation.</title>
        <authorList>
            <consortium name="The Broad Institute Genomics Platform"/>
            <consortium name="The Broad Institute Genome Sequencing Center for Infectious Disease"/>
            <person name="Wu L."/>
            <person name="Ma J."/>
        </authorList>
    </citation>
    <scope>NUCLEOTIDE SEQUENCE [LARGE SCALE GENOMIC DNA]</scope>
    <source>
        <strain evidence="2">SHR3</strain>
    </source>
</reference>
<dbReference type="RefSeq" id="WP_385962442.1">
    <property type="nucleotide sequence ID" value="NZ_JBHSOG010000128.1"/>
</dbReference>
<evidence type="ECO:0000313" key="2">
    <source>
        <dbReference type="Proteomes" id="UP001595974"/>
    </source>
</evidence>
<dbReference type="InterPro" id="IPR002514">
    <property type="entry name" value="Transposase_8"/>
</dbReference>
<organism evidence="1 2">
    <name type="scientific">Thauera sinica</name>
    <dbReference type="NCBI Taxonomy" id="2665146"/>
    <lineage>
        <taxon>Bacteria</taxon>
        <taxon>Pseudomonadati</taxon>
        <taxon>Pseudomonadota</taxon>
        <taxon>Betaproteobacteria</taxon>
        <taxon>Rhodocyclales</taxon>
        <taxon>Zoogloeaceae</taxon>
        <taxon>Thauera</taxon>
    </lineage>
</organism>
<dbReference type="Proteomes" id="UP001595974">
    <property type="component" value="Unassembled WGS sequence"/>
</dbReference>
<evidence type="ECO:0000313" key="1">
    <source>
        <dbReference type="EMBL" id="MFC5772384.1"/>
    </source>
</evidence>
<name>A0ABW1AZF1_9RHOO</name>
<dbReference type="Pfam" id="PF01527">
    <property type="entry name" value="HTH_Tnp_1"/>
    <property type="match status" value="1"/>
</dbReference>
<gene>
    <name evidence="1" type="ORF">ACFPTN_23675</name>
</gene>
<feature type="non-terminal residue" evidence="1">
    <location>
        <position position="1"/>
    </location>
</feature>
<proteinExistence type="predicted"/>
<dbReference type="NCBIfam" id="NF047593">
    <property type="entry name" value="IS66_ISAeme5_TnpA"/>
    <property type="match status" value="1"/>
</dbReference>